<keyword evidence="3" id="KW-1185">Reference proteome</keyword>
<dbReference type="RefSeq" id="XP_009153184.1">
    <property type="nucleotide sequence ID" value="XM_009154936.1"/>
</dbReference>
<name>H6BKT9_EXODN</name>
<dbReference type="EMBL" id="JH226130">
    <property type="protein sequence ID" value="EHY52723.1"/>
    <property type="molecule type" value="Genomic_DNA"/>
</dbReference>
<dbReference type="InParanoid" id="H6BKT9"/>
<proteinExistence type="predicted"/>
<organism evidence="2 3">
    <name type="scientific">Exophiala dermatitidis (strain ATCC 34100 / CBS 525.76 / NIH/UT8656)</name>
    <name type="common">Black yeast</name>
    <name type="synonym">Wangiella dermatitidis</name>
    <dbReference type="NCBI Taxonomy" id="858893"/>
    <lineage>
        <taxon>Eukaryota</taxon>
        <taxon>Fungi</taxon>
        <taxon>Dikarya</taxon>
        <taxon>Ascomycota</taxon>
        <taxon>Pezizomycotina</taxon>
        <taxon>Eurotiomycetes</taxon>
        <taxon>Chaetothyriomycetidae</taxon>
        <taxon>Chaetothyriales</taxon>
        <taxon>Herpotrichiellaceae</taxon>
        <taxon>Exophiala</taxon>
    </lineage>
</organism>
<feature type="region of interest" description="Disordered" evidence="1">
    <location>
        <begin position="79"/>
        <end position="107"/>
    </location>
</feature>
<dbReference type="AlphaFoldDB" id="H6BKT9"/>
<evidence type="ECO:0000313" key="2">
    <source>
        <dbReference type="EMBL" id="EHY52723.1"/>
    </source>
</evidence>
<accession>H6BKT9</accession>
<dbReference type="HOGENOM" id="CLU_2210035_0_0_1"/>
<dbReference type="GeneID" id="20305571"/>
<gene>
    <name evidence="2" type="ORF">HMPREF1120_00932</name>
</gene>
<evidence type="ECO:0000256" key="1">
    <source>
        <dbReference type="SAM" id="MobiDB-lite"/>
    </source>
</evidence>
<dbReference type="Proteomes" id="UP000007304">
    <property type="component" value="Unassembled WGS sequence"/>
</dbReference>
<dbReference type="VEuPathDB" id="FungiDB:HMPREF1120_00932"/>
<reference evidence="2" key="1">
    <citation type="submission" date="2011-07" db="EMBL/GenBank/DDBJ databases">
        <title>The Genome Sequence of Exophiala (Wangiella) dermatitidis NIH/UT8656.</title>
        <authorList>
            <consortium name="The Broad Institute Genome Sequencing Platform"/>
            <person name="Cuomo C."/>
            <person name="Wang Z."/>
            <person name="Hunicke-Smith S."/>
            <person name="Szanislo P.J."/>
            <person name="Earl A."/>
            <person name="Young S.K."/>
            <person name="Zeng Q."/>
            <person name="Gargeya S."/>
            <person name="Fitzgerald M."/>
            <person name="Haas B."/>
            <person name="Abouelleil A."/>
            <person name="Alvarado L."/>
            <person name="Arachchi H.M."/>
            <person name="Berlin A."/>
            <person name="Brown A."/>
            <person name="Chapman S.B."/>
            <person name="Chen Z."/>
            <person name="Dunbar C."/>
            <person name="Freedman E."/>
            <person name="Gearin G."/>
            <person name="Gellesch M."/>
            <person name="Goldberg J."/>
            <person name="Griggs A."/>
            <person name="Gujja S."/>
            <person name="Heiman D."/>
            <person name="Howarth C."/>
            <person name="Larson L."/>
            <person name="Lui A."/>
            <person name="MacDonald P.J.P."/>
            <person name="Montmayeur A."/>
            <person name="Murphy C."/>
            <person name="Neiman D."/>
            <person name="Pearson M."/>
            <person name="Priest M."/>
            <person name="Roberts A."/>
            <person name="Saif S."/>
            <person name="Shea T."/>
            <person name="Shenoy N."/>
            <person name="Sisk P."/>
            <person name="Stolte C."/>
            <person name="Sykes S."/>
            <person name="Wortman J."/>
            <person name="Nusbaum C."/>
            <person name="Birren B."/>
        </authorList>
    </citation>
    <scope>NUCLEOTIDE SEQUENCE</scope>
    <source>
        <strain evidence="2">NIH/UT8656</strain>
    </source>
</reference>
<sequence>MQSRNLETSRLHGCTGGQEKLDLVSGLFRWASKGYPGPSAIGGSDVRVSAGRGAWTKGFVGAGCECSGNLKSMFKLSTGAGHTVRPSPDVPRRVESAKQGLWMDNTT</sequence>
<evidence type="ECO:0000313" key="3">
    <source>
        <dbReference type="Proteomes" id="UP000007304"/>
    </source>
</evidence>
<protein>
    <submittedName>
        <fullName evidence="2">Uncharacterized protein</fullName>
    </submittedName>
</protein>